<evidence type="ECO:0000256" key="1">
    <source>
        <dbReference type="ARBA" id="ARBA00004651"/>
    </source>
</evidence>
<keyword evidence="4 7" id="KW-1133">Transmembrane helix</keyword>
<dbReference type="PANTHER" id="PTHR30572:SF4">
    <property type="entry name" value="ABC TRANSPORTER PERMEASE YTRF"/>
    <property type="match status" value="1"/>
</dbReference>
<organism evidence="10">
    <name type="scientific">uncultured bacterium Contigcl_1149</name>
    <dbReference type="NCBI Taxonomy" id="1393644"/>
    <lineage>
        <taxon>Bacteria</taxon>
        <taxon>environmental samples</taxon>
    </lineage>
</organism>
<name>W0FSH0_9BACT</name>
<evidence type="ECO:0000256" key="4">
    <source>
        <dbReference type="ARBA" id="ARBA00022989"/>
    </source>
</evidence>
<dbReference type="InterPro" id="IPR003838">
    <property type="entry name" value="ABC3_permease_C"/>
</dbReference>
<feature type="domain" description="ABC3 transporter permease C-terminal" evidence="8">
    <location>
        <begin position="284"/>
        <end position="396"/>
    </location>
</feature>
<evidence type="ECO:0000259" key="9">
    <source>
        <dbReference type="Pfam" id="PF12704"/>
    </source>
</evidence>
<dbReference type="InterPro" id="IPR050250">
    <property type="entry name" value="Macrolide_Exporter_MacB"/>
</dbReference>
<dbReference type="AlphaFoldDB" id="W0FSH0"/>
<reference evidence="10" key="1">
    <citation type="journal article" date="2013" name="PLoS ONE">
        <title>Metagenomic insights into the carbohydrate-active enzymes carried by the microorganisms adhering to solid digesta in the rumen of cows.</title>
        <authorList>
            <person name="Wang L."/>
            <person name="Hatem A."/>
            <person name="Catalyurek U.V."/>
            <person name="Morrison M."/>
            <person name="Yu Z."/>
        </authorList>
    </citation>
    <scope>NUCLEOTIDE SEQUENCE</scope>
</reference>
<evidence type="ECO:0000256" key="7">
    <source>
        <dbReference type="SAM" id="Phobius"/>
    </source>
</evidence>
<feature type="transmembrane region" description="Helical" evidence="7">
    <location>
        <begin position="31"/>
        <end position="55"/>
    </location>
</feature>
<dbReference type="Pfam" id="PF12704">
    <property type="entry name" value="MacB_PCD"/>
    <property type="match status" value="1"/>
</dbReference>
<dbReference type="EMBL" id="KC246854">
    <property type="protein sequence ID" value="AHF25837.1"/>
    <property type="molecule type" value="Genomic_DNA"/>
</dbReference>
<feature type="transmembrane region" description="Helical" evidence="7">
    <location>
        <begin position="333"/>
        <end position="355"/>
    </location>
</feature>
<evidence type="ECO:0000256" key="5">
    <source>
        <dbReference type="ARBA" id="ARBA00023136"/>
    </source>
</evidence>
<dbReference type="InterPro" id="IPR025857">
    <property type="entry name" value="MacB_PCD"/>
</dbReference>
<feature type="transmembrane region" description="Helical" evidence="7">
    <location>
        <begin position="280"/>
        <end position="301"/>
    </location>
</feature>
<proteinExistence type="inferred from homology"/>
<evidence type="ECO:0000313" key="10">
    <source>
        <dbReference type="EMBL" id="AHF25837.1"/>
    </source>
</evidence>
<dbReference type="GO" id="GO:0005886">
    <property type="term" value="C:plasma membrane"/>
    <property type="evidence" value="ECO:0007669"/>
    <property type="project" value="UniProtKB-SubCell"/>
</dbReference>
<keyword evidence="2" id="KW-1003">Cell membrane</keyword>
<evidence type="ECO:0000256" key="6">
    <source>
        <dbReference type="ARBA" id="ARBA00038076"/>
    </source>
</evidence>
<evidence type="ECO:0000256" key="3">
    <source>
        <dbReference type="ARBA" id="ARBA00022692"/>
    </source>
</evidence>
<protein>
    <submittedName>
        <fullName evidence="10">Permease family protein</fullName>
    </submittedName>
</protein>
<feature type="transmembrane region" description="Helical" evidence="7">
    <location>
        <begin position="362"/>
        <end position="386"/>
    </location>
</feature>
<comment type="similarity">
    <text evidence="6">Belongs to the ABC-4 integral membrane protein family.</text>
</comment>
<dbReference type="Pfam" id="PF02687">
    <property type="entry name" value="FtsX"/>
    <property type="match status" value="1"/>
</dbReference>
<evidence type="ECO:0000256" key="2">
    <source>
        <dbReference type="ARBA" id="ARBA00022475"/>
    </source>
</evidence>
<dbReference type="GO" id="GO:0022857">
    <property type="term" value="F:transmembrane transporter activity"/>
    <property type="evidence" value="ECO:0007669"/>
    <property type="project" value="TreeGrafter"/>
</dbReference>
<evidence type="ECO:0000259" key="8">
    <source>
        <dbReference type="Pfam" id="PF02687"/>
    </source>
</evidence>
<sequence length="403" mass="42559">MNNHFGKSFIMFRESVSMALDNIRNNKVRSFLTLLGIMIGVMAVITLITTVSGVTGSITSSFSSMGVGTLTVQVSGSDSKSGVTPEDLQVITNLDSVDGVSPTVNLNGRVSYGKNVQTGKTTSGKNAYYFTANPDMIVQGRALNFTDDDNSTYVCVISQDLVDEFFLGKNPIGETLYVAGLPFTVVGRYKEDSGGGVASIFMGSADVIIPYTTAMKVNNSDEVTSFTVYLKEGVESDAAQSEIEDAMDKLFDYEEDCFTVSSMESIEDTMNSMATMLSSLLAGIASIALLVGGIGIMNMMLTTVTERTTEIGLKKALGAVPGQIQSQFLMESFLLSMIGGLTGAVFGLALSFGLCKLLGTSFVFNGGAILLGVGFSAAVGIIFGWAPARKASKLNPIDALRAA</sequence>
<keyword evidence="5 7" id="KW-0472">Membrane</keyword>
<keyword evidence="3 7" id="KW-0812">Transmembrane</keyword>
<comment type="subcellular location">
    <subcellularLocation>
        <location evidence="1">Cell membrane</location>
        <topology evidence="1">Multi-pass membrane protein</topology>
    </subcellularLocation>
</comment>
<accession>W0FSH0</accession>
<dbReference type="PANTHER" id="PTHR30572">
    <property type="entry name" value="MEMBRANE COMPONENT OF TRANSPORTER-RELATED"/>
    <property type="match status" value="1"/>
</dbReference>
<feature type="domain" description="MacB-like periplasmic core" evidence="9">
    <location>
        <begin position="30"/>
        <end position="245"/>
    </location>
</feature>